<dbReference type="GO" id="GO:0003676">
    <property type="term" value="F:nucleic acid binding"/>
    <property type="evidence" value="ECO:0007669"/>
    <property type="project" value="InterPro"/>
</dbReference>
<accession>A0A438F8J8</accession>
<evidence type="ECO:0000256" key="7">
    <source>
        <dbReference type="ARBA" id="ARBA00022918"/>
    </source>
</evidence>
<proteinExistence type="predicted"/>
<dbReference type="Gene3D" id="3.30.70.270">
    <property type="match status" value="2"/>
</dbReference>
<keyword evidence="3" id="KW-0548">Nucleotidyltransferase</keyword>
<dbReference type="Pfam" id="PF03732">
    <property type="entry name" value="Retrotrans_gag"/>
    <property type="match status" value="1"/>
</dbReference>
<evidence type="ECO:0000256" key="2">
    <source>
        <dbReference type="ARBA" id="ARBA00022679"/>
    </source>
</evidence>
<dbReference type="InterPro" id="IPR043502">
    <property type="entry name" value="DNA/RNA_pol_sf"/>
</dbReference>
<keyword evidence="7" id="KW-0695">RNA-directed DNA polymerase</keyword>
<dbReference type="InterPro" id="IPR050951">
    <property type="entry name" value="Retrovirus_Pol_polyprotein"/>
</dbReference>
<sequence length="1447" mass="163336">MGTSTWLGLTHQCGGGTLMQLGQLVSKPPSGWWAVRPAVQSGSEQLHHHLRRNCRVSLLNRTPAALREERKERKRISECLGCKHHPLAQGTILYLTGKEEQAPEMAGGSAMEALRERMTRLEEALGDWPRDDGTVASWAENTMGEIQLQRNMLESHDNFVEEKMAEFKTEMQSRIDEFKETLQTYGEDIAVLKKAVLQGSASGPEAPSKVRVPEPKGFNGNRNAKELENFLWDIEQFFKAAHVPDGEKVSITSMYLTGDAKLWWRTRMEDDAKSGRPQITTWETLKKELKDQFLPTNTAWVAREALKRLRHTGSVREYVKEFSSLMLDIKNMSEEDKLFNFMSGLQGWAQTELMRQGVRDLPAAMAAADCLVDYKMGGAISTTQRPRSDGGKKAKFEGKTSQKSGWKKQGKKPAVGGKPVEKTTKVVQQTTRMMGCFICNGPHRAKDCPKREKLSALVTAEDKGDSDPETPPRVNPLQLLNVIHGETPVQKSLMHIHAIVNGVKVKALVDSGATHNFVATKEAARLGLRLEEDTSRIKAVNSKAQKIQGVAKNVPMKIGDWEGMCSLLCVPLDDFDLILGVDFLLRAKVALIPHLGGLMVLEEKQPCFVQALRAKDGGKGQPEMLSAIQLKKGLKRGQETYVAALIEIKEGQTMEVPDSVVKILKEFSDVMPAELPKELPPRRPIDHKIELLPGTKAPAQAPYRMSPAELLELRKQLKELLDAGLIQPSRAPYGAPVLFQKKHDGSLRMCVDYRALNKVTIKNKYPIPLAAELFDRLSKASYFTKLDLRSGYWQVRVAAGDEGKTTCVTRYGSYEFLVMPFGLTNAPATFCNLMNDVLFDYLDAFVVVYLDDIVVYSKTLTEHEKHLRLVFQRLRENRLYVKPEKCEFAQEEITFLGHKISAGLIRMDKGKVQAIMEWTVPSKVTELRSFLGLANYYRRFIKGYSKTVSPLTDLLKKDNQWDWSRQCQMAFESLKEAMSTEPVLRLPDLDLPFEVQTDASDRALGGVLVQEGHPVAFESRKLNNAEQRYSTHEKEMTAVVHCLRQWRHYLLGSIFTVVTDNVANTFFKTQKKLSPRQARWQEFLADFNFEWLHRPGRHNTVADVLSRKELITYITALSEVISDFNEKIKHAAEQDAAYGRLRQQVKEGVIRRYWLEGDLLVAKGGRWYVPAGGLRKELLRETHDAKWAGHPGEERTLALLARSYYWPKMGEEVQAYVKTCLVCQMDKTERKKAAGLLQPLPIPEKPWESISMDFISGFPKVRDFKSVFVVVDRFSKYAVFIPAPDTCPAEEAAKLFFSNVVKHFGLPRDIVSDRDARFTGKFWVELFKLLGSELKFSTANHPQTDGQTERINALLEEYLRHYVTATQKNWVDLMDTAQLCYNLQRSSATGMSPFELAIGVQPRMPLEVAKQKVGGDKADWPGGLYVEAAREAQASPDLPCELSEAIP</sequence>
<dbReference type="InterPro" id="IPR021109">
    <property type="entry name" value="Peptidase_aspartic_dom_sf"/>
</dbReference>
<dbReference type="InterPro" id="IPR043128">
    <property type="entry name" value="Rev_trsase/Diguanyl_cyclase"/>
</dbReference>
<dbReference type="Proteomes" id="UP000288805">
    <property type="component" value="Unassembled WGS sequence"/>
</dbReference>
<dbReference type="Pfam" id="PF17917">
    <property type="entry name" value="RT_RNaseH"/>
    <property type="match status" value="1"/>
</dbReference>
<evidence type="ECO:0000256" key="8">
    <source>
        <dbReference type="SAM" id="MobiDB-lite"/>
    </source>
</evidence>
<dbReference type="GO" id="GO:0004190">
    <property type="term" value="F:aspartic-type endopeptidase activity"/>
    <property type="evidence" value="ECO:0007669"/>
    <property type="project" value="InterPro"/>
</dbReference>
<dbReference type="InterPro" id="IPR005162">
    <property type="entry name" value="Retrotrans_gag_dom"/>
</dbReference>
<dbReference type="Gene3D" id="3.30.420.10">
    <property type="entry name" value="Ribonuclease H-like superfamily/Ribonuclease H"/>
    <property type="match status" value="1"/>
</dbReference>
<dbReference type="InterPro" id="IPR041588">
    <property type="entry name" value="Integrase_H2C2"/>
</dbReference>
<dbReference type="EC" id="2.7.7.49" evidence="1"/>
<comment type="caution">
    <text evidence="11">The sequence shown here is derived from an EMBL/GenBank/DDBJ whole genome shotgun (WGS) entry which is preliminary data.</text>
</comment>
<dbReference type="GO" id="GO:0004519">
    <property type="term" value="F:endonuclease activity"/>
    <property type="evidence" value="ECO:0007669"/>
    <property type="project" value="UniProtKB-KW"/>
</dbReference>
<dbReference type="SUPFAM" id="SSF50630">
    <property type="entry name" value="Acid proteases"/>
    <property type="match status" value="1"/>
</dbReference>
<evidence type="ECO:0000256" key="5">
    <source>
        <dbReference type="ARBA" id="ARBA00022759"/>
    </source>
</evidence>
<dbReference type="CDD" id="cd01647">
    <property type="entry name" value="RT_LTR"/>
    <property type="match status" value="1"/>
</dbReference>
<dbReference type="Gene3D" id="1.10.340.70">
    <property type="match status" value="1"/>
</dbReference>
<dbReference type="PROSITE" id="PS00141">
    <property type="entry name" value="ASP_PROTEASE"/>
    <property type="match status" value="1"/>
</dbReference>
<organism evidence="11 12">
    <name type="scientific">Vitis vinifera</name>
    <name type="common">Grape</name>
    <dbReference type="NCBI Taxonomy" id="29760"/>
    <lineage>
        <taxon>Eukaryota</taxon>
        <taxon>Viridiplantae</taxon>
        <taxon>Streptophyta</taxon>
        <taxon>Embryophyta</taxon>
        <taxon>Tracheophyta</taxon>
        <taxon>Spermatophyta</taxon>
        <taxon>Magnoliopsida</taxon>
        <taxon>eudicotyledons</taxon>
        <taxon>Gunneridae</taxon>
        <taxon>Pentapetalae</taxon>
        <taxon>rosids</taxon>
        <taxon>Vitales</taxon>
        <taxon>Vitaceae</taxon>
        <taxon>Viteae</taxon>
        <taxon>Vitis</taxon>
    </lineage>
</organism>
<evidence type="ECO:0000256" key="6">
    <source>
        <dbReference type="ARBA" id="ARBA00022801"/>
    </source>
</evidence>
<evidence type="ECO:0000313" key="11">
    <source>
        <dbReference type="EMBL" id="RVW56272.1"/>
    </source>
</evidence>
<dbReference type="Pfam" id="PF08284">
    <property type="entry name" value="RVP_2"/>
    <property type="match status" value="1"/>
</dbReference>
<keyword evidence="4" id="KW-0540">Nuclease</keyword>
<feature type="region of interest" description="Disordered" evidence="8">
    <location>
        <begin position="200"/>
        <end position="219"/>
    </location>
</feature>
<keyword evidence="2" id="KW-0808">Transferase</keyword>
<dbReference type="PROSITE" id="PS50878">
    <property type="entry name" value="RT_POL"/>
    <property type="match status" value="1"/>
</dbReference>
<name>A0A438F8J8_VITVI</name>
<dbReference type="SUPFAM" id="SSF56672">
    <property type="entry name" value="DNA/RNA polymerases"/>
    <property type="match status" value="1"/>
</dbReference>
<dbReference type="InterPro" id="IPR001969">
    <property type="entry name" value="Aspartic_peptidase_AS"/>
</dbReference>
<evidence type="ECO:0000259" key="9">
    <source>
        <dbReference type="PROSITE" id="PS50878"/>
    </source>
</evidence>
<keyword evidence="6" id="KW-0378">Hydrolase</keyword>
<dbReference type="Pfam" id="PF00078">
    <property type="entry name" value="RVT_1"/>
    <property type="match status" value="1"/>
</dbReference>
<dbReference type="InterPro" id="IPR041373">
    <property type="entry name" value="RT_RNaseH"/>
</dbReference>
<dbReference type="InterPro" id="IPR001584">
    <property type="entry name" value="Integrase_cat-core"/>
</dbReference>
<dbReference type="GO" id="GO:0006508">
    <property type="term" value="P:proteolysis"/>
    <property type="evidence" value="ECO:0007669"/>
    <property type="project" value="InterPro"/>
</dbReference>
<dbReference type="PROSITE" id="PS50994">
    <property type="entry name" value="INTEGRASE"/>
    <property type="match status" value="1"/>
</dbReference>
<dbReference type="Gene3D" id="2.40.70.10">
    <property type="entry name" value="Acid Proteases"/>
    <property type="match status" value="1"/>
</dbReference>
<protein>
    <recommendedName>
        <fullName evidence="1">RNA-directed DNA polymerase</fullName>
        <ecNumber evidence="1">2.7.7.49</ecNumber>
    </recommendedName>
</protein>
<dbReference type="FunFam" id="3.30.70.270:FF:000020">
    <property type="entry name" value="Transposon Tf2-6 polyprotein-like Protein"/>
    <property type="match status" value="1"/>
</dbReference>
<evidence type="ECO:0000259" key="10">
    <source>
        <dbReference type="PROSITE" id="PS50994"/>
    </source>
</evidence>
<evidence type="ECO:0000256" key="1">
    <source>
        <dbReference type="ARBA" id="ARBA00012493"/>
    </source>
</evidence>
<feature type="domain" description="Integrase catalytic" evidence="10">
    <location>
        <begin position="1242"/>
        <end position="1401"/>
    </location>
</feature>
<evidence type="ECO:0000256" key="3">
    <source>
        <dbReference type="ARBA" id="ARBA00022695"/>
    </source>
</evidence>
<evidence type="ECO:0000313" key="12">
    <source>
        <dbReference type="Proteomes" id="UP000288805"/>
    </source>
</evidence>
<dbReference type="Gene3D" id="3.10.10.10">
    <property type="entry name" value="HIV Type 1 Reverse Transcriptase, subunit A, domain 1"/>
    <property type="match status" value="1"/>
</dbReference>
<dbReference type="Pfam" id="PF17921">
    <property type="entry name" value="Integrase_H2C2"/>
    <property type="match status" value="1"/>
</dbReference>
<gene>
    <name evidence="11" type="primary">Tf2-12_10</name>
    <name evidence="11" type="ORF">CK203_096985</name>
</gene>
<dbReference type="InterPro" id="IPR012337">
    <property type="entry name" value="RNaseH-like_sf"/>
</dbReference>
<dbReference type="CDD" id="cd00303">
    <property type="entry name" value="retropepsin_like"/>
    <property type="match status" value="1"/>
</dbReference>
<dbReference type="EMBL" id="QGNW01001090">
    <property type="protein sequence ID" value="RVW56272.1"/>
    <property type="molecule type" value="Genomic_DNA"/>
</dbReference>
<dbReference type="PANTHER" id="PTHR37984:SF5">
    <property type="entry name" value="PROTEIN NYNRIN-LIKE"/>
    <property type="match status" value="1"/>
</dbReference>
<dbReference type="GO" id="GO:0015074">
    <property type="term" value="P:DNA integration"/>
    <property type="evidence" value="ECO:0007669"/>
    <property type="project" value="InterPro"/>
</dbReference>
<keyword evidence="5" id="KW-0255">Endonuclease</keyword>
<dbReference type="PANTHER" id="PTHR37984">
    <property type="entry name" value="PROTEIN CBG26694"/>
    <property type="match status" value="1"/>
</dbReference>
<feature type="region of interest" description="Disordered" evidence="8">
    <location>
        <begin position="381"/>
        <end position="418"/>
    </location>
</feature>
<dbReference type="FunFam" id="1.10.340.70:FF:000001">
    <property type="entry name" value="Retrovirus-related Pol polyprotein from transposon gypsy-like Protein"/>
    <property type="match status" value="1"/>
</dbReference>
<dbReference type="FunFam" id="3.10.20.370:FF:000001">
    <property type="entry name" value="Retrovirus-related Pol polyprotein from transposon 17.6-like protein"/>
    <property type="match status" value="1"/>
</dbReference>
<dbReference type="SUPFAM" id="SSF53098">
    <property type="entry name" value="Ribonuclease H-like"/>
    <property type="match status" value="1"/>
</dbReference>
<dbReference type="InterPro" id="IPR036397">
    <property type="entry name" value="RNaseH_sf"/>
</dbReference>
<dbReference type="CDD" id="cd09274">
    <property type="entry name" value="RNase_HI_RT_Ty3"/>
    <property type="match status" value="1"/>
</dbReference>
<feature type="domain" description="Reverse transcriptase" evidence="9">
    <location>
        <begin position="721"/>
        <end position="900"/>
    </location>
</feature>
<dbReference type="InterPro" id="IPR000477">
    <property type="entry name" value="RT_dom"/>
</dbReference>
<evidence type="ECO:0000256" key="4">
    <source>
        <dbReference type="ARBA" id="ARBA00022722"/>
    </source>
</evidence>
<reference evidence="11 12" key="1">
    <citation type="journal article" date="2018" name="PLoS Genet.">
        <title>Population sequencing reveals clonal diversity and ancestral inbreeding in the grapevine cultivar Chardonnay.</title>
        <authorList>
            <person name="Roach M.J."/>
            <person name="Johnson D.L."/>
            <person name="Bohlmann J."/>
            <person name="van Vuuren H.J."/>
            <person name="Jones S.J."/>
            <person name="Pretorius I.S."/>
            <person name="Schmidt S.A."/>
            <person name="Borneman A.R."/>
        </authorList>
    </citation>
    <scope>NUCLEOTIDE SEQUENCE [LARGE SCALE GENOMIC DNA]</scope>
    <source>
        <strain evidence="12">cv. Chardonnay</strain>
        <tissue evidence="11">Leaf</tissue>
    </source>
</reference>
<dbReference type="GO" id="GO:0003964">
    <property type="term" value="F:RNA-directed DNA polymerase activity"/>
    <property type="evidence" value="ECO:0007669"/>
    <property type="project" value="UniProtKB-KW"/>
</dbReference>
<feature type="compositionally biased region" description="Basic and acidic residues" evidence="8">
    <location>
        <begin position="386"/>
        <end position="400"/>
    </location>
</feature>